<comment type="caution">
    <text evidence="2">The sequence shown here is derived from an EMBL/GenBank/DDBJ whole genome shotgun (WGS) entry which is preliminary data.</text>
</comment>
<name>A0A9P8TQU2_WICPI</name>
<proteinExistence type="predicted"/>
<dbReference type="AlphaFoldDB" id="A0A9P8TQU2"/>
<dbReference type="Proteomes" id="UP000774326">
    <property type="component" value="Unassembled WGS sequence"/>
</dbReference>
<protein>
    <submittedName>
        <fullName evidence="2">Uncharacterized protein</fullName>
    </submittedName>
</protein>
<feature type="region of interest" description="Disordered" evidence="1">
    <location>
        <begin position="1"/>
        <end position="40"/>
    </location>
</feature>
<sequence length="132" mass="14879">MEPMEFNKPNTGIRPKKEPRTMDHAFKPPSGKSEPSSNKAWFSDVNDSESSCVFGCVLTFFKIEVVELDVVDVGFNFSGLNDLWKPENCCCWLFEELVTSSSYTGISGVLLRSILSSSILKFDVFMVFLIFL</sequence>
<feature type="compositionally biased region" description="Basic and acidic residues" evidence="1">
    <location>
        <begin position="15"/>
        <end position="26"/>
    </location>
</feature>
<accession>A0A9P8TQU2</accession>
<gene>
    <name evidence="2" type="ORF">WICPIJ_001219</name>
</gene>
<evidence type="ECO:0000313" key="3">
    <source>
        <dbReference type="Proteomes" id="UP000774326"/>
    </source>
</evidence>
<dbReference type="EMBL" id="JAEUBG010000615">
    <property type="protein sequence ID" value="KAH3687796.1"/>
    <property type="molecule type" value="Genomic_DNA"/>
</dbReference>
<reference evidence="2" key="1">
    <citation type="journal article" date="2021" name="Open Biol.">
        <title>Shared evolutionary footprints suggest mitochondrial oxidative damage underlies multiple complex I losses in fungi.</title>
        <authorList>
            <person name="Schikora-Tamarit M.A."/>
            <person name="Marcet-Houben M."/>
            <person name="Nosek J."/>
            <person name="Gabaldon T."/>
        </authorList>
    </citation>
    <scope>NUCLEOTIDE SEQUENCE</scope>
    <source>
        <strain evidence="2">CBS2887</strain>
    </source>
</reference>
<organism evidence="2 3">
    <name type="scientific">Wickerhamomyces pijperi</name>
    <name type="common">Yeast</name>
    <name type="synonym">Pichia pijperi</name>
    <dbReference type="NCBI Taxonomy" id="599730"/>
    <lineage>
        <taxon>Eukaryota</taxon>
        <taxon>Fungi</taxon>
        <taxon>Dikarya</taxon>
        <taxon>Ascomycota</taxon>
        <taxon>Saccharomycotina</taxon>
        <taxon>Saccharomycetes</taxon>
        <taxon>Phaffomycetales</taxon>
        <taxon>Wickerhamomycetaceae</taxon>
        <taxon>Wickerhamomyces</taxon>
    </lineage>
</organism>
<evidence type="ECO:0000256" key="1">
    <source>
        <dbReference type="SAM" id="MobiDB-lite"/>
    </source>
</evidence>
<evidence type="ECO:0000313" key="2">
    <source>
        <dbReference type="EMBL" id="KAH3687796.1"/>
    </source>
</evidence>
<keyword evidence="3" id="KW-1185">Reference proteome</keyword>
<reference evidence="2" key="2">
    <citation type="submission" date="2021-01" db="EMBL/GenBank/DDBJ databases">
        <authorList>
            <person name="Schikora-Tamarit M.A."/>
        </authorList>
    </citation>
    <scope>NUCLEOTIDE SEQUENCE</scope>
    <source>
        <strain evidence="2">CBS2887</strain>
    </source>
</reference>